<keyword evidence="4" id="KW-0325">Glycoprotein</keyword>
<feature type="domain" description="Fibrinogen C-terminal" evidence="6">
    <location>
        <begin position="91"/>
        <end position="273"/>
    </location>
</feature>
<evidence type="ECO:0000313" key="8">
    <source>
        <dbReference type="Proteomes" id="UP000838412"/>
    </source>
</evidence>
<dbReference type="PANTHER" id="PTHR47221">
    <property type="entry name" value="FIBRINOGEN ALPHA CHAIN"/>
    <property type="match status" value="1"/>
</dbReference>
<keyword evidence="3" id="KW-1015">Disulfide bond</keyword>
<keyword evidence="8" id="KW-1185">Reference proteome</keyword>
<dbReference type="GO" id="GO:0005201">
    <property type="term" value="F:extracellular matrix structural constituent"/>
    <property type="evidence" value="ECO:0007669"/>
    <property type="project" value="TreeGrafter"/>
</dbReference>
<dbReference type="Pfam" id="PF00147">
    <property type="entry name" value="Fibrinogen_C"/>
    <property type="match status" value="2"/>
</dbReference>
<dbReference type="Gene3D" id="3.90.215.10">
    <property type="entry name" value="Gamma Fibrinogen, chain A, domain 1"/>
    <property type="match status" value="2"/>
</dbReference>
<dbReference type="InterPro" id="IPR014716">
    <property type="entry name" value="Fibrinogen_a/b/g_C_1"/>
</dbReference>
<protein>
    <submittedName>
        <fullName evidence="7">ANGPT2 protein</fullName>
    </submittedName>
</protein>
<evidence type="ECO:0000256" key="5">
    <source>
        <dbReference type="SAM" id="SignalP"/>
    </source>
</evidence>
<dbReference type="Proteomes" id="UP000838412">
    <property type="component" value="Chromosome 14"/>
</dbReference>
<evidence type="ECO:0000313" key="7">
    <source>
        <dbReference type="EMBL" id="CAH1245520.1"/>
    </source>
</evidence>
<comment type="subcellular location">
    <subcellularLocation>
        <location evidence="1">Secreted</location>
    </subcellularLocation>
</comment>
<reference evidence="7" key="1">
    <citation type="submission" date="2022-01" db="EMBL/GenBank/DDBJ databases">
        <authorList>
            <person name="Braso-Vives M."/>
        </authorList>
    </citation>
    <scope>NUCLEOTIDE SEQUENCE</scope>
</reference>
<evidence type="ECO:0000256" key="4">
    <source>
        <dbReference type="ARBA" id="ARBA00023180"/>
    </source>
</evidence>
<dbReference type="GO" id="GO:0005577">
    <property type="term" value="C:fibrinogen complex"/>
    <property type="evidence" value="ECO:0007669"/>
    <property type="project" value="TreeGrafter"/>
</dbReference>
<dbReference type="AlphaFoldDB" id="A0A8J9Z1M5"/>
<dbReference type="SUPFAM" id="SSF56496">
    <property type="entry name" value="Fibrinogen C-terminal domain-like"/>
    <property type="match status" value="2"/>
</dbReference>
<gene>
    <name evidence="7" type="primary">ANGPT2</name>
    <name evidence="7" type="ORF">BLAG_LOCUS7818</name>
</gene>
<dbReference type="PANTHER" id="PTHR47221:SF5">
    <property type="entry name" value="FIBRINOGEN C-TERMINAL DOMAIN-CONTAINING PROTEIN"/>
    <property type="match status" value="1"/>
</dbReference>
<evidence type="ECO:0000256" key="3">
    <source>
        <dbReference type="ARBA" id="ARBA00023157"/>
    </source>
</evidence>
<evidence type="ECO:0000256" key="2">
    <source>
        <dbReference type="ARBA" id="ARBA00022525"/>
    </source>
</evidence>
<dbReference type="GO" id="GO:0034116">
    <property type="term" value="P:positive regulation of heterotypic cell-cell adhesion"/>
    <property type="evidence" value="ECO:0007669"/>
    <property type="project" value="TreeGrafter"/>
</dbReference>
<dbReference type="InterPro" id="IPR037579">
    <property type="entry name" value="FIB_ANG-like"/>
</dbReference>
<evidence type="ECO:0000256" key="1">
    <source>
        <dbReference type="ARBA" id="ARBA00004613"/>
    </source>
</evidence>
<sequence>MATKGWVFVLFVIATEVTRSPGTNTSPSSSPDEHGCTHGLGHAGDDGLLIFKDVLTGHWSPPSRASMECLQLSMDQQKNSLSMVGALLDKIEVKDCGEIYQNFKGRMDSGIYTIYPRSSDGENNSAPLRVFCRVEAGRAWTVIQRRQDGSVDFYNRTWEDYSRGFGNLTGEFWLGNDNIHLLTNQGRYKLHIDFEDRPSYILDMATKGWAFVLFVIATVASPGTNTSPSSSLDEHACTHGLGHAEDDGLLIFKDVLTGHWSPPSQASMECLQLSMDQQKNSLSAVGALLDKMKPKDCGEIYRNFKGSVDSGIYTIYPRSSFAPIRVFCRVDAGRAWTVIQRRQDGSVDFFNRTWEDYSRGFGNLTGEFWLGNDNIHLLTNQGRPPVTNTKWEGFGAGDVIP</sequence>
<dbReference type="InterPro" id="IPR036056">
    <property type="entry name" value="Fibrinogen-like_C"/>
</dbReference>
<keyword evidence="2" id="KW-0964">Secreted</keyword>
<dbReference type="InterPro" id="IPR002181">
    <property type="entry name" value="Fibrinogen_a/b/g_C_dom"/>
</dbReference>
<dbReference type="OrthoDB" id="10693779at2759"/>
<name>A0A8J9Z1M5_BRALA</name>
<keyword evidence="5" id="KW-0732">Signal</keyword>
<feature type="signal peptide" evidence="5">
    <location>
        <begin position="1"/>
        <end position="22"/>
    </location>
</feature>
<dbReference type="EMBL" id="OV696699">
    <property type="protein sequence ID" value="CAH1245520.1"/>
    <property type="molecule type" value="Genomic_DNA"/>
</dbReference>
<proteinExistence type="predicted"/>
<dbReference type="GO" id="GO:0030674">
    <property type="term" value="F:protein-macromolecule adaptor activity"/>
    <property type="evidence" value="ECO:0007669"/>
    <property type="project" value="TreeGrafter"/>
</dbReference>
<organism evidence="7 8">
    <name type="scientific">Branchiostoma lanceolatum</name>
    <name type="common">Common lancelet</name>
    <name type="synonym">Amphioxus lanceolatum</name>
    <dbReference type="NCBI Taxonomy" id="7740"/>
    <lineage>
        <taxon>Eukaryota</taxon>
        <taxon>Metazoa</taxon>
        <taxon>Chordata</taxon>
        <taxon>Cephalochordata</taxon>
        <taxon>Leptocardii</taxon>
        <taxon>Amphioxiformes</taxon>
        <taxon>Branchiostomatidae</taxon>
        <taxon>Branchiostoma</taxon>
    </lineage>
</organism>
<feature type="chain" id="PRO_5035418185" evidence="5">
    <location>
        <begin position="23"/>
        <end position="401"/>
    </location>
</feature>
<accession>A0A8J9Z1M5</accession>
<evidence type="ECO:0000259" key="6">
    <source>
        <dbReference type="SMART" id="SM00186"/>
    </source>
</evidence>
<dbReference type="SMART" id="SM00186">
    <property type="entry name" value="FBG"/>
    <property type="match status" value="1"/>
</dbReference>